<reference evidence="2 3" key="1">
    <citation type="submission" date="2019-04" db="EMBL/GenBank/DDBJ databases">
        <authorList>
            <person name="Feng G."/>
            <person name="Zhu H."/>
        </authorList>
    </citation>
    <scope>NUCLEOTIDE SEQUENCE [LARGE SCALE GENOMIC DNA]</scope>
    <source>
        <strain evidence="2 3">6HR-1</strain>
    </source>
</reference>
<keyword evidence="1" id="KW-0732">Signal</keyword>
<evidence type="ECO:0000256" key="1">
    <source>
        <dbReference type="SAM" id="SignalP"/>
    </source>
</evidence>
<evidence type="ECO:0000313" key="3">
    <source>
        <dbReference type="Proteomes" id="UP000297535"/>
    </source>
</evidence>
<evidence type="ECO:0000313" key="2">
    <source>
        <dbReference type="EMBL" id="TGD97129.1"/>
    </source>
</evidence>
<keyword evidence="3" id="KW-1185">Reference proteome</keyword>
<sequence>MKTLSALTLAGLMLATMNTGASAWYCRANGYGGSGWARSDSRERAIYLSLYQCSKRGSGCRINACMP</sequence>
<accession>A0A4Z0NMN1</accession>
<organism evidence="2 3">
    <name type="scientific">Methylobacterium nonmethylotrophicum</name>
    <dbReference type="NCBI Taxonomy" id="1141884"/>
    <lineage>
        <taxon>Bacteria</taxon>
        <taxon>Pseudomonadati</taxon>
        <taxon>Pseudomonadota</taxon>
        <taxon>Alphaproteobacteria</taxon>
        <taxon>Hyphomicrobiales</taxon>
        <taxon>Methylobacteriaceae</taxon>
        <taxon>Methylobacterium</taxon>
    </lineage>
</organism>
<evidence type="ECO:0008006" key="4">
    <source>
        <dbReference type="Google" id="ProtNLM"/>
    </source>
</evidence>
<dbReference type="RefSeq" id="WP_135417072.1">
    <property type="nucleotide sequence ID" value="NZ_SRLB01000015.1"/>
</dbReference>
<proteinExistence type="predicted"/>
<comment type="caution">
    <text evidence="2">The sequence shown here is derived from an EMBL/GenBank/DDBJ whole genome shotgun (WGS) entry which is preliminary data.</text>
</comment>
<protein>
    <recommendedName>
        <fullName evidence="4">DUF4189 domain-containing protein</fullName>
    </recommendedName>
</protein>
<dbReference type="AlphaFoldDB" id="A0A4Z0NMN1"/>
<name>A0A4Z0NMN1_9HYPH</name>
<dbReference type="Proteomes" id="UP000297535">
    <property type="component" value="Unassembled WGS sequence"/>
</dbReference>
<dbReference type="EMBL" id="SRLB01000015">
    <property type="protein sequence ID" value="TGD97129.1"/>
    <property type="molecule type" value="Genomic_DNA"/>
</dbReference>
<gene>
    <name evidence="2" type="ORF">EU555_20405</name>
</gene>
<feature type="chain" id="PRO_5021234387" description="DUF4189 domain-containing protein" evidence="1">
    <location>
        <begin position="24"/>
        <end position="67"/>
    </location>
</feature>
<feature type="signal peptide" evidence="1">
    <location>
        <begin position="1"/>
        <end position="23"/>
    </location>
</feature>